<organism evidence="11 12">
    <name type="scientific">Trichoplax adhaerens</name>
    <name type="common">Trichoplax reptans</name>
    <dbReference type="NCBI Taxonomy" id="10228"/>
    <lineage>
        <taxon>Eukaryota</taxon>
        <taxon>Metazoa</taxon>
        <taxon>Placozoa</taxon>
        <taxon>Uniplacotomia</taxon>
        <taxon>Trichoplacea</taxon>
        <taxon>Trichoplacidae</taxon>
        <taxon>Trichoplax</taxon>
    </lineage>
</organism>
<dbReference type="STRING" id="10228.B3S194"/>
<dbReference type="PhylomeDB" id="B3S194"/>
<dbReference type="GO" id="GO:0005774">
    <property type="term" value="C:vacuolar membrane"/>
    <property type="evidence" value="ECO:0000318"/>
    <property type="project" value="GO_Central"/>
</dbReference>
<dbReference type="Pfam" id="PF04791">
    <property type="entry name" value="LMBR1"/>
    <property type="match status" value="1"/>
</dbReference>
<evidence type="ECO:0000256" key="1">
    <source>
        <dbReference type="ARBA" id="ARBA00004155"/>
    </source>
</evidence>
<gene>
    <name evidence="11" type="ORF">TRIADDRAFT_58244</name>
</gene>
<dbReference type="OrthoDB" id="73273at2759"/>
<evidence type="ECO:0000256" key="2">
    <source>
        <dbReference type="ARBA" id="ARBA00009901"/>
    </source>
</evidence>
<dbReference type="FunCoup" id="B3S194">
    <property type="interactions" value="958"/>
</dbReference>
<feature type="transmembrane region" description="Helical" evidence="10">
    <location>
        <begin position="342"/>
        <end position="365"/>
    </location>
</feature>
<keyword evidence="4" id="KW-0846">Cobalamin</keyword>
<evidence type="ECO:0000256" key="6">
    <source>
        <dbReference type="ARBA" id="ARBA00022989"/>
    </source>
</evidence>
<dbReference type="GO" id="GO:0031419">
    <property type="term" value="F:cobalamin binding"/>
    <property type="evidence" value="ECO:0007669"/>
    <property type="project" value="UniProtKB-KW"/>
</dbReference>
<evidence type="ECO:0000256" key="10">
    <source>
        <dbReference type="SAM" id="Phobius"/>
    </source>
</evidence>
<dbReference type="PANTHER" id="PTHR16130:SF2">
    <property type="entry name" value="LYSOSOMAL COBALAMIN TRANSPORT ESCORT PROTEIN LMBD1"/>
    <property type="match status" value="1"/>
</dbReference>
<feature type="transmembrane region" description="Helical" evidence="10">
    <location>
        <begin position="46"/>
        <end position="66"/>
    </location>
</feature>
<feature type="transmembrane region" description="Helical" evidence="10">
    <location>
        <begin position="12"/>
        <end position="34"/>
    </location>
</feature>
<name>B3S194_TRIAD</name>
<reference evidence="11 12" key="1">
    <citation type="journal article" date="2008" name="Nature">
        <title>The Trichoplax genome and the nature of placozoans.</title>
        <authorList>
            <person name="Srivastava M."/>
            <person name="Begovic E."/>
            <person name="Chapman J."/>
            <person name="Putnam N.H."/>
            <person name="Hellsten U."/>
            <person name="Kawashima T."/>
            <person name="Kuo A."/>
            <person name="Mitros T."/>
            <person name="Salamov A."/>
            <person name="Carpenter M.L."/>
            <person name="Signorovitch A.Y."/>
            <person name="Moreno M.A."/>
            <person name="Kamm K."/>
            <person name="Grimwood J."/>
            <person name="Schmutz J."/>
            <person name="Shapiro H."/>
            <person name="Grigoriev I.V."/>
            <person name="Buss L.W."/>
            <person name="Schierwater B."/>
            <person name="Dellaporta S.L."/>
            <person name="Rokhsar D.S."/>
        </authorList>
    </citation>
    <scope>NUCLEOTIDE SEQUENCE [LARGE SCALE GENOMIC DNA]</scope>
    <source>
        <strain evidence="11 12">Grell-BS-1999</strain>
    </source>
</reference>
<comment type="subcellular location">
    <subcellularLocation>
        <location evidence="1">Lysosome membrane</location>
        <topology evidence="1">Multi-pass membrane protein</topology>
    </subcellularLocation>
</comment>
<dbReference type="GeneID" id="6755325"/>
<feature type="transmembrane region" description="Helical" evidence="10">
    <location>
        <begin position="184"/>
        <end position="205"/>
    </location>
</feature>
<evidence type="ECO:0000313" key="12">
    <source>
        <dbReference type="Proteomes" id="UP000009022"/>
    </source>
</evidence>
<keyword evidence="8" id="KW-0458">Lysosome</keyword>
<accession>B3S194</accession>
<evidence type="ECO:0000256" key="7">
    <source>
        <dbReference type="ARBA" id="ARBA00023136"/>
    </source>
</evidence>
<keyword evidence="5 10" id="KW-0812">Transmembrane</keyword>
<feature type="transmembrane region" description="Helical" evidence="10">
    <location>
        <begin position="115"/>
        <end position="136"/>
    </location>
</feature>
<dbReference type="OMA" id="FWAQFVF"/>
<dbReference type="KEGG" id="tad:TRIADDRAFT_58244"/>
<evidence type="ECO:0000256" key="8">
    <source>
        <dbReference type="ARBA" id="ARBA00023228"/>
    </source>
</evidence>
<dbReference type="InterPro" id="IPR050854">
    <property type="entry name" value="LMBD1_LysCbl_Transport"/>
</dbReference>
<dbReference type="AlphaFoldDB" id="B3S194"/>
<feature type="transmembrane region" description="Helical" evidence="10">
    <location>
        <begin position="423"/>
        <end position="450"/>
    </location>
</feature>
<comment type="similarity">
    <text evidence="2">Belongs to the LIMR family. LMBRD1 subfamily.</text>
</comment>
<dbReference type="RefSeq" id="XP_002114433.1">
    <property type="nucleotide sequence ID" value="XM_002114397.1"/>
</dbReference>
<dbReference type="InterPro" id="IPR006876">
    <property type="entry name" value="LMBR1-like_membr_prot"/>
</dbReference>
<dbReference type="HOGENOM" id="CLU_028341_1_0_1"/>
<feature type="transmembrane region" description="Helical" evidence="10">
    <location>
        <begin position="300"/>
        <end position="321"/>
    </location>
</feature>
<evidence type="ECO:0000256" key="5">
    <source>
        <dbReference type="ARBA" id="ARBA00022692"/>
    </source>
</evidence>
<keyword evidence="9" id="KW-0170">Cobalt</keyword>
<evidence type="ECO:0008006" key="13">
    <source>
        <dbReference type="Google" id="ProtNLM"/>
    </source>
</evidence>
<keyword evidence="6 10" id="KW-1133">Transmembrane helix</keyword>
<dbReference type="eggNOG" id="ENOG502QQ2T">
    <property type="taxonomic scope" value="Eukaryota"/>
</dbReference>
<evidence type="ECO:0000256" key="9">
    <source>
        <dbReference type="ARBA" id="ARBA00023285"/>
    </source>
</evidence>
<keyword evidence="3" id="KW-0813">Transport</keyword>
<dbReference type="Proteomes" id="UP000009022">
    <property type="component" value="Unassembled WGS sequence"/>
</dbReference>
<dbReference type="GO" id="GO:0005765">
    <property type="term" value="C:lysosomal membrane"/>
    <property type="evidence" value="ECO:0007669"/>
    <property type="project" value="UniProtKB-SubCell"/>
</dbReference>
<keyword evidence="7 10" id="KW-0472">Membrane</keyword>
<dbReference type="PANTHER" id="PTHR16130">
    <property type="entry name" value="LYSOSOMAL COBALAMIN TRANSPORTER-RELATED"/>
    <property type="match status" value="1"/>
</dbReference>
<evidence type="ECO:0000256" key="3">
    <source>
        <dbReference type="ARBA" id="ARBA00022448"/>
    </source>
</evidence>
<evidence type="ECO:0000313" key="11">
    <source>
        <dbReference type="EMBL" id="EDV23523.1"/>
    </source>
</evidence>
<dbReference type="InParanoid" id="B3S194"/>
<dbReference type="EMBL" id="DS985247">
    <property type="protein sequence ID" value="EDV23523.1"/>
    <property type="molecule type" value="Genomic_DNA"/>
</dbReference>
<dbReference type="CTD" id="6755325"/>
<keyword evidence="12" id="KW-1185">Reference proteome</keyword>
<dbReference type="GO" id="GO:0072665">
    <property type="term" value="P:protein localization to vacuole"/>
    <property type="evidence" value="ECO:0000318"/>
    <property type="project" value="GO_Central"/>
</dbReference>
<evidence type="ECO:0000256" key="4">
    <source>
        <dbReference type="ARBA" id="ARBA00022628"/>
    </source>
</evidence>
<protein>
    <recommendedName>
        <fullName evidence="13">Lysosomal cobalamin transporter</fullName>
    </recommendedName>
</protein>
<proteinExistence type="inferred from homology"/>
<sequence>MEAMHPAIPGDTVIRGVIPFAVVSLLAVLFSFFYTRYYLRRRESETFSTTVIILSMSMALLTSLLLPLDIFFVSSMKNTDGSYKSWAKDEKTRDHIENTIAIAYYGKENYVNKNIVAYGLVIAFAFIILPFTYFYYEEDDEDATVSSVHAFIPQSSPPANATRFDERLKFLFDEFATNGIERGLSFTIGCLTVLGMLLMVLYTAYGMTSLPFDLMIGSPSLNANSFDYETEVINEQTRLLQAKMQNNTGKSYQERRRLDELEQARRTVDRRRSQMEANQNSWFAKIACIWRPFQVYPLDYIFFLSILLYVFLSSVSGIRKIGIRFCCIKAYRIHPGRTTTQAMLFMCFFLVLIVLSLNVVMYTIAPRYVTFGSQHYLGNSSYTSDNYNMTQILTTQKCTLEAANEACVETRTVILLFRFCYRIFVFGIIYYWTNWVFLAIFMVTFLAAFVRCRKPSVTSTYIDEDSDYDSDEELLRNS</sequence>